<reference evidence="1" key="2">
    <citation type="journal article" date="2023" name="Int. J. Mol. Sci.">
        <title>De Novo Assembly and Annotation of 11 Diverse Shrub Willow (Salix) Genomes Reveals Novel Gene Organization in Sex-Linked Regions.</title>
        <authorList>
            <person name="Hyden B."/>
            <person name="Feng K."/>
            <person name="Yates T.B."/>
            <person name="Jawdy S."/>
            <person name="Cereghino C."/>
            <person name="Smart L.B."/>
            <person name="Muchero W."/>
        </authorList>
    </citation>
    <scope>NUCLEOTIDE SEQUENCE</scope>
    <source>
        <tissue evidence="1">Shoot tip</tissue>
    </source>
</reference>
<organism evidence="1 2">
    <name type="scientific">Salix suchowensis</name>
    <dbReference type="NCBI Taxonomy" id="1278906"/>
    <lineage>
        <taxon>Eukaryota</taxon>
        <taxon>Viridiplantae</taxon>
        <taxon>Streptophyta</taxon>
        <taxon>Embryophyta</taxon>
        <taxon>Tracheophyta</taxon>
        <taxon>Spermatophyta</taxon>
        <taxon>Magnoliopsida</taxon>
        <taxon>eudicotyledons</taxon>
        <taxon>Gunneridae</taxon>
        <taxon>Pentapetalae</taxon>
        <taxon>rosids</taxon>
        <taxon>fabids</taxon>
        <taxon>Malpighiales</taxon>
        <taxon>Salicaceae</taxon>
        <taxon>Saliceae</taxon>
        <taxon>Salix</taxon>
    </lineage>
</organism>
<reference evidence="1" key="1">
    <citation type="submission" date="2022-10" db="EMBL/GenBank/DDBJ databases">
        <authorList>
            <person name="Hyden B.L."/>
            <person name="Feng K."/>
            <person name="Yates T."/>
            <person name="Jawdy S."/>
            <person name="Smart L.B."/>
            <person name="Muchero W."/>
        </authorList>
    </citation>
    <scope>NUCLEOTIDE SEQUENCE</scope>
    <source>
        <tissue evidence="1">Shoot tip</tissue>
    </source>
</reference>
<evidence type="ECO:0000313" key="2">
    <source>
        <dbReference type="Proteomes" id="UP001141253"/>
    </source>
</evidence>
<proteinExistence type="predicted"/>
<sequence length="108" mass="12618">MRALEEHSRGTDEEIRTEIKMQGTELHKKIEQLQLQINTVLTTLNSFKANQKETIFLVGMEILWEFKKAQSRVRHGLAKVGTTSFLQGKTSWLDKRRFLKMHLIHVGQ</sequence>
<protein>
    <submittedName>
        <fullName evidence="1">Uncharacterized protein</fullName>
    </submittedName>
</protein>
<dbReference type="EMBL" id="JAPFFI010000007">
    <property type="protein sequence ID" value="KAJ6388782.1"/>
    <property type="molecule type" value="Genomic_DNA"/>
</dbReference>
<accession>A0ABQ9BNR5</accession>
<keyword evidence="2" id="KW-1185">Reference proteome</keyword>
<comment type="caution">
    <text evidence="1">The sequence shown here is derived from an EMBL/GenBank/DDBJ whole genome shotgun (WGS) entry which is preliminary data.</text>
</comment>
<gene>
    <name evidence="1" type="ORF">OIU77_027190</name>
</gene>
<name>A0ABQ9BNR5_9ROSI</name>
<evidence type="ECO:0000313" key="1">
    <source>
        <dbReference type="EMBL" id="KAJ6388782.1"/>
    </source>
</evidence>
<dbReference type="Proteomes" id="UP001141253">
    <property type="component" value="Chromosome 3"/>
</dbReference>